<dbReference type="GO" id="GO:0045892">
    <property type="term" value="P:negative regulation of DNA-templated transcription"/>
    <property type="evidence" value="ECO:0007669"/>
    <property type="project" value="UniProtKB-ARBA"/>
</dbReference>
<dbReference type="Proteomes" id="UP001283361">
    <property type="component" value="Unassembled WGS sequence"/>
</dbReference>
<evidence type="ECO:0000313" key="14">
    <source>
        <dbReference type="Proteomes" id="UP001283361"/>
    </source>
</evidence>
<keyword evidence="9" id="KW-0131">Cell cycle</keyword>
<sequence>MKYTVARISDLPCIAHQTKQIDRECSRRKTGGLDVRKGELSTFFSRDYLLESNFNLRAWLKAAMANRPPLSSQSNINGFHNKSSSKHGRLRRCYSDKPIYLQTDKSQPLTENKESPNLNFHLRFSCKTGKENIAMATSETGKQHSVTRKSYAHGKPLERCDTDNSQWDDSSEDESLDATEGYFPFDSNNNQDTHVPKSCPPGTVIREMSGHVTPPLSPNWNLKMLCTAVSPEIRRMQQERENSLAEGRSSTTSVVSSSTTATTVHLVSPSEENSQDGMDFASSQDSTITLELEVITSRKDKSLGKLCDKFLKRYPEHPGDPGIDICLDEVAKELAVERRRIYDIVNVLESVEIVSRAAKNKYMWHGKTNLPHTLVKLKILAEKDKIAELLKKVKEQELDKELEDIKINLTCSKKVSDLATIKNCNEDIGKLEGSTQTVLPRKDKSLGIMSQRFLMLFLVSKPKTVNLELSARILIADGSMENIEASRFKTKIRRLYDIANILTSLGLIKKIQVTDIRGRKSAYEYIGPDVDQIQIVDKCYYDGCHRPSSRHSLLDCIRNENVQSILHGFRPIRPAGSVVSSGHQVKNDLRMKLEQQRTCLPRHSSFDEICRVAAHERELLQRTTSEPTSPIKKLDFDNEPQPIPHKFAMPATISKHLSFDDRPSHSSATLKQRQMLGQESVKIIHIPRPVPVGPKRPILDSQQEEDLLPSTPKPGTARPCETIILSKNSGEVKTITGGSMNKVSNTATSAVPPQHISLSSSEFEQVLQSLQAAKSSAQRQIRFPKNTEGRATAQEKAGSSPAVGQAINLLGRTLIQSPEYDMARLNETSPMPGTTFLHRTLKRNMVEIQGPDEKKVCLELPTPPLGSTLSSDACEATFTSPSGPDFKIGLRRLKSLPTNPSTISSEKPQTNCYIPKIVVHSFAPSAGPTTTSATVIATPPLSGGALPQGSNTILPQQTSSSAPPMVQFRAPNRIVLTPGSSSNSKNRTLSTNKGNVRPIRIIQMPSSNCTKVTKSSSSLLTQTDEPPSSVLTPNSKAVFTMSLPAPLPSNLEQVVESADLAVATTTSMPSSHHSASSPFKVVIPSSSLKHTKTFHVKIPSSKLSKTATM</sequence>
<evidence type="ECO:0000256" key="9">
    <source>
        <dbReference type="ARBA" id="ARBA00023306"/>
    </source>
</evidence>
<keyword evidence="5 10" id="KW-0238">DNA-binding</keyword>
<dbReference type="Pfam" id="PF02319">
    <property type="entry name" value="WHD_E2F_TDP"/>
    <property type="match status" value="2"/>
</dbReference>
<evidence type="ECO:0000256" key="7">
    <source>
        <dbReference type="ARBA" id="ARBA00023163"/>
    </source>
</evidence>
<dbReference type="PANTHER" id="PTHR12081:SF7">
    <property type="entry name" value="TRANSCRIPTION FACTOR EFL-3"/>
    <property type="match status" value="1"/>
</dbReference>
<dbReference type="InterPro" id="IPR036390">
    <property type="entry name" value="WH_DNA-bd_sf"/>
</dbReference>
<evidence type="ECO:0000256" key="1">
    <source>
        <dbReference type="ARBA" id="ARBA00004123"/>
    </source>
</evidence>
<evidence type="ECO:0000256" key="2">
    <source>
        <dbReference type="ARBA" id="ARBA00010940"/>
    </source>
</evidence>
<dbReference type="GO" id="GO:0000978">
    <property type="term" value="F:RNA polymerase II cis-regulatory region sequence-specific DNA binding"/>
    <property type="evidence" value="ECO:0007669"/>
    <property type="project" value="InterPro"/>
</dbReference>
<dbReference type="Gene3D" id="1.10.10.10">
    <property type="entry name" value="Winged helix-like DNA-binding domain superfamily/Winged helix DNA-binding domain"/>
    <property type="match status" value="2"/>
</dbReference>
<organism evidence="13 14">
    <name type="scientific">Elysia crispata</name>
    <name type="common">lettuce slug</name>
    <dbReference type="NCBI Taxonomy" id="231223"/>
    <lineage>
        <taxon>Eukaryota</taxon>
        <taxon>Metazoa</taxon>
        <taxon>Spiralia</taxon>
        <taxon>Lophotrochozoa</taxon>
        <taxon>Mollusca</taxon>
        <taxon>Gastropoda</taxon>
        <taxon>Heterobranchia</taxon>
        <taxon>Euthyneura</taxon>
        <taxon>Panpulmonata</taxon>
        <taxon>Sacoglossa</taxon>
        <taxon>Placobranchoidea</taxon>
        <taxon>Plakobranchidae</taxon>
        <taxon>Elysia</taxon>
    </lineage>
</organism>
<evidence type="ECO:0000313" key="13">
    <source>
        <dbReference type="EMBL" id="KAK3763317.1"/>
    </source>
</evidence>
<dbReference type="FunFam" id="1.10.10.10:FF:000100">
    <property type="entry name" value="E2F transcription factor 8"/>
    <property type="match status" value="1"/>
</dbReference>
<comment type="caution">
    <text evidence="13">The sequence shown here is derived from an EMBL/GenBank/DDBJ whole genome shotgun (WGS) entry which is preliminary data.</text>
</comment>
<evidence type="ECO:0000256" key="4">
    <source>
        <dbReference type="ARBA" id="ARBA00023015"/>
    </source>
</evidence>
<evidence type="ECO:0000259" key="12">
    <source>
        <dbReference type="SMART" id="SM01372"/>
    </source>
</evidence>
<dbReference type="InterPro" id="IPR003316">
    <property type="entry name" value="E2F_WHTH_DNA-bd_dom"/>
</dbReference>
<dbReference type="AlphaFoldDB" id="A0AAE0Z7F9"/>
<feature type="compositionally biased region" description="Low complexity" evidence="11">
    <location>
        <begin position="249"/>
        <end position="261"/>
    </location>
</feature>
<reference evidence="13" key="1">
    <citation type="journal article" date="2023" name="G3 (Bethesda)">
        <title>A reference genome for the long-term kleptoplast-retaining sea slug Elysia crispata morphotype clarki.</title>
        <authorList>
            <person name="Eastman K.E."/>
            <person name="Pendleton A.L."/>
            <person name="Shaikh M.A."/>
            <person name="Suttiyut T."/>
            <person name="Ogas R."/>
            <person name="Tomko P."/>
            <person name="Gavelis G."/>
            <person name="Widhalm J.R."/>
            <person name="Wisecaver J.H."/>
        </authorList>
    </citation>
    <scope>NUCLEOTIDE SEQUENCE</scope>
    <source>
        <strain evidence="13">ECLA1</strain>
    </source>
</reference>
<dbReference type="SUPFAM" id="SSF46785">
    <property type="entry name" value="Winged helix' DNA-binding domain"/>
    <property type="match status" value="2"/>
</dbReference>
<evidence type="ECO:0000256" key="6">
    <source>
        <dbReference type="ARBA" id="ARBA00023159"/>
    </source>
</evidence>
<feature type="domain" description="E2F/DP family winged-helix DNA-binding" evidence="12">
    <location>
        <begin position="441"/>
        <end position="527"/>
    </location>
</feature>
<feature type="region of interest" description="Disordered" evidence="11">
    <location>
        <begin position="622"/>
        <end position="643"/>
    </location>
</feature>
<dbReference type="SMART" id="SM01372">
    <property type="entry name" value="E2F_TDP"/>
    <property type="match status" value="2"/>
</dbReference>
<keyword evidence="4 10" id="KW-0805">Transcription regulation</keyword>
<keyword evidence="3" id="KW-0678">Repressor</keyword>
<keyword evidence="8 10" id="KW-0539">Nucleus</keyword>
<dbReference type="PANTHER" id="PTHR12081">
    <property type="entry name" value="TRANSCRIPTION FACTOR E2F"/>
    <property type="match status" value="1"/>
</dbReference>
<dbReference type="EMBL" id="JAWDGP010004573">
    <property type="protein sequence ID" value="KAK3763317.1"/>
    <property type="molecule type" value="Genomic_DNA"/>
</dbReference>
<dbReference type="FunFam" id="1.10.10.10:FF:000073">
    <property type="entry name" value="E2F transcription factor 8"/>
    <property type="match status" value="1"/>
</dbReference>
<evidence type="ECO:0000256" key="11">
    <source>
        <dbReference type="SAM" id="MobiDB-lite"/>
    </source>
</evidence>
<feature type="region of interest" description="Disordered" evidence="11">
    <location>
        <begin position="237"/>
        <end position="261"/>
    </location>
</feature>
<dbReference type="InterPro" id="IPR015633">
    <property type="entry name" value="E2F"/>
</dbReference>
<feature type="domain" description="E2F/DP family winged-helix DNA-binding" evidence="12">
    <location>
        <begin position="298"/>
        <end position="366"/>
    </location>
</feature>
<keyword evidence="7 10" id="KW-0804">Transcription</keyword>
<dbReference type="InterPro" id="IPR036388">
    <property type="entry name" value="WH-like_DNA-bd_sf"/>
</dbReference>
<evidence type="ECO:0000256" key="8">
    <source>
        <dbReference type="ARBA" id="ARBA00023242"/>
    </source>
</evidence>
<feature type="region of interest" description="Disordered" evidence="11">
    <location>
        <begin position="139"/>
        <end position="197"/>
    </location>
</feature>
<comment type="similarity">
    <text evidence="2 10">Belongs to the E2F/DP family.</text>
</comment>
<evidence type="ECO:0000256" key="10">
    <source>
        <dbReference type="RuleBase" id="RU003796"/>
    </source>
</evidence>
<proteinExistence type="inferred from homology"/>
<name>A0AAE0Z7F9_9GAST</name>
<dbReference type="GO" id="GO:0090575">
    <property type="term" value="C:RNA polymerase II transcription regulator complex"/>
    <property type="evidence" value="ECO:0007669"/>
    <property type="project" value="TreeGrafter"/>
</dbReference>
<keyword evidence="14" id="KW-1185">Reference proteome</keyword>
<comment type="subcellular location">
    <subcellularLocation>
        <location evidence="1 10">Nucleus</location>
    </subcellularLocation>
</comment>
<evidence type="ECO:0000256" key="5">
    <source>
        <dbReference type="ARBA" id="ARBA00023125"/>
    </source>
</evidence>
<accession>A0AAE0Z7F9</accession>
<evidence type="ECO:0000256" key="3">
    <source>
        <dbReference type="ARBA" id="ARBA00022491"/>
    </source>
</evidence>
<dbReference type="GO" id="GO:0000981">
    <property type="term" value="F:DNA-binding transcription factor activity, RNA polymerase II-specific"/>
    <property type="evidence" value="ECO:0007669"/>
    <property type="project" value="TreeGrafter"/>
</dbReference>
<gene>
    <name evidence="13" type="ORF">RRG08_021140</name>
</gene>
<protein>
    <recommendedName>
        <fullName evidence="12">E2F/DP family winged-helix DNA-binding domain-containing protein</fullName>
    </recommendedName>
</protein>
<keyword evidence="6" id="KW-0010">Activator</keyword>